<organism evidence="1 2">
    <name type="scientific">Ficus carica</name>
    <name type="common">Common fig</name>
    <dbReference type="NCBI Taxonomy" id="3494"/>
    <lineage>
        <taxon>Eukaryota</taxon>
        <taxon>Viridiplantae</taxon>
        <taxon>Streptophyta</taxon>
        <taxon>Embryophyta</taxon>
        <taxon>Tracheophyta</taxon>
        <taxon>Spermatophyta</taxon>
        <taxon>Magnoliopsida</taxon>
        <taxon>eudicotyledons</taxon>
        <taxon>Gunneridae</taxon>
        <taxon>Pentapetalae</taxon>
        <taxon>rosids</taxon>
        <taxon>fabids</taxon>
        <taxon>Rosales</taxon>
        <taxon>Moraceae</taxon>
        <taxon>Ficeae</taxon>
        <taxon>Ficus</taxon>
    </lineage>
</organism>
<accession>A0AA88CYV0</accession>
<gene>
    <name evidence="1" type="ORF">TIFTF001_006573</name>
</gene>
<proteinExistence type="predicted"/>
<evidence type="ECO:0000313" key="2">
    <source>
        <dbReference type="Proteomes" id="UP001187192"/>
    </source>
</evidence>
<dbReference type="AlphaFoldDB" id="A0AA88CYV0"/>
<dbReference type="Proteomes" id="UP001187192">
    <property type="component" value="Unassembled WGS sequence"/>
</dbReference>
<protein>
    <submittedName>
        <fullName evidence="1">Uncharacterized protein</fullName>
    </submittedName>
</protein>
<evidence type="ECO:0000313" key="1">
    <source>
        <dbReference type="EMBL" id="GMN37135.1"/>
    </source>
</evidence>
<dbReference type="EMBL" id="BTGU01000006">
    <property type="protein sequence ID" value="GMN37135.1"/>
    <property type="molecule type" value="Genomic_DNA"/>
</dbReference>
<keyword evidence="2" id="KW-1185">Reference proteome</keyword>
<comment type="caution">
    <text evidence="1">The sequence shown here is derived from an EMBL/GenBank/DDBJ whole genome shotgun (WGS) entry which is preliminary data.</text>
</comment>
<reference evidence="1" key="1">
    <citation type="submission" date="2023-07" db="EMBL/GenBank/DDBJ databases">
        <title>draft genome sequence of fig (Ficus carica).</title>
        <authorList>
            <person name="Takahashi T."/>
            <person name="Nishimura K."/>
        </authorList>
    </citation>
    <scope>NUCLEOTIDE SEQUENCE</scope>
</reference>
<sequence length="50" mass="5902">MKVKLSRLFETKKVRDGIGRGEELGRQREQSRSRFHTLFQANLRNLVGEE</sequence>
<name>A0AA88CYV0_FICCA</name>